<reference evidence="3" key="1">
    <citation type="submission" date="2016-10" db="EMBL/GenBank/DDBJ databases">
        <authorList>
            <person name="Varghese N."/>
            <person name="Submissions S."/>
        </authorList>
    </citation>
    <scope>NUCLEOTIDE SEQUENCE [LARGE SCALE GENOMIC DNA]</scope>
    <source>
        <strain evidence="3">DSM 23422</strain>
    </source>
</reference>
<sequence length="161" mass="18933">MSKYRRMYVPGGTYFFTVNLSDRGSDLLVREIDLLRSAYASVVAEYPLTCDALVVLPDHIHAVWTLPDGDADFSVRWKKIKSTFSRHCPQPEYVSASKQRKGECGIWQRRFWEHCIRDEADFAAHVEYCHWNPVKHGLVERPEEWPYSTVHREIRRGEYIT</sequence>
<dbReference type="Gene3D" id="3.30.70.1290">
    <property type="entry name" value="Transposase IS200-like"/>
    <property type="match status" value="1"/>
</dbReference>
<dbReference type="PANTHER" id="PTHR36966">
    <property type="entry name" value="REP-ASSOCIATED TYROSINE TRANSPOSASE"/>
    <property type="match status" value="1"/>
</dbReference>
<dbReference type="InterPro" id="IPR052715">
    <property type="entry name" value="RAYT_transposase"/>
</dbReference>
<dbReference type="STRING" id="394264.SAMN04488040_2829"/>
<name>A0A1I6ULM1_9RHOB</name>
<evidence type="ECO:0000259" key="1">
    <source>
        <dbReference type="SMART" id="SM01321"/>
    </source>
</evidence>
<dbReference type="EMBL" id="FPAJ01000004">
    <property type="protein sequence ID" value="SFT02311.1"/>
    <property type="molecule type" value="Genomic_DNA"/>
</dbReference>
<dbReference type="InterPro" id="IPR002686">
    <property type="entry name" value="Transposase_17"/>
</dbReference>
<organism evidence="2 3">
    <name type="scientific">Sulfitobacter marinus</name>
    <dbReference type="NCBI Taxonomy" id="394264"/>
    <lineage>
        <taxon>Bacteria</taxon>
        <taxon>Pseudomonadati</taxon>
        <taxon>Pseudomonadota</taxon>
        <taxon>Alphaproteobacteria</taxon>
        <taxon>Rhodobacterales</taxon>
        <taxon>Roseobacteraceae</taxon>
        <taxon>Sulfitobacter</taxon>
    </lineage>
</organism>
<dbReference type="GO" id="GO:0043565">
    <property type="term" value="F:sequence-specific DNA binding"/>
    <property type="evidence" value="ECO:0007669"/>
    <property type="project" value="TreeGrafter"/>
</dbReference>
<evidence type="ECO:0000313" key="3">
    <source>
        <dbReference type="Proteomes" id="UP000199239"/>
    </source>
</evidence>
<proteinExistence type="predicted"/>
<accession>A0A1I6ULM1</accession>
<dbReference type="InterPro" id="IPR036515">
    <property type="entry name" value="Transposase_17_sf"/>
</dbReference>
<dbReference type="NCBIfam" id="NF047646">
    <property type="entry name" value="REP_Tyr_transpos"/>
    <property type="match status" value="1"/>
</dbReference>
<dbReference type="GO" id="GO:0006313">
    <property type="term" value="P:DNA transposition"/>
    <property type="evidence" value="ECO:0007669"/>
    <property type="project" value="InterPro"/>
</dbReference>
<dbReference type="Proteomes" id="UP000199239">
    <property type="component" value="Unassembled WGS sequence"/>
</dbReference>
<evidence type="ECO:0000313" key="2">
    <source>
        <dbReference type="EMBL" id="SFT02311.1"/>
    </source>
</evidence>
<gene>
    <name evidence="2" type="ORF">SAMN04488040_2829</name>
</gene>
<dbReference type="SUPFAM" id="SSF143422">
    <property type="entry name" value="Transposase IS200-like"/>
    <property type="match status" value="1"/>
</dbReference>
<dbReference type="PANTHER" id="PTHR36966:SF1">
    <property type="entry name" value="REP-ASSOCIATED TYROSINE TRANSPOSASE"/>
    <property type="match status" value="1"/>
</dbReference>
<dbReference type="SMART" id="SM01321">
    <property type="entry name" value="Y1_Tnp"/>
    <property type="match status" value="1"/>
</dbReference>
<protein>
    <submittedName>
        <fullName evidence="2">Putative transposase</fullName>
    </submittedName>
</protein>
<dbReference type="GO" id="GO:0004803">
    <property type="term" value="F:transposase activity"/>
    <property type="evidence" value="ECO:0007669"/>
    <property type="project" value="InterPro"/>
</dbReference>
<dbReference type="AlphaFoldDB" id="A0A1I6ULM1"/>
<dbReference type="RefSeq" id="WP_093916978.1">
    <property type="nucleotide sequence ID" value="NZ_FPAJ01000004.1"/>
</dbReference>
<dbReference type="OrthoDB" id="9794403at2"/>
<keyword evidence="3" id="KW-1185">Reference proteome</keyword>
<feature type="domain" description="Transposase IS200-like" evidence="1">
    <location>
        <begin position="9"/>
        <end position="132"/>
    </location>
</feature>